<evidence type="ECO:0000259" key="13">
    <source>
        <dbReference type="PROSITE" id="PS00497"/>
    </source>
</evidence>
<dbReference type="GO" id="GO:0004503">
    <property type="term" value="F:tyrosinase activity"/>
    <property type="evidence" value="ECO:0007669"/>
    <property type="project" value="UniProtKB-EC"/>
</dbReference>
<comment type="similarity">
    <text evidence="2">Belongs to the tyrosinase family.</text>
</comment>
<dbReference type="GO" id="GO:0046872">
    <property type="term" value="F:metal ion binding"/>
    <property type="evidence" value="ECO:0007669"/>
    <property type="project" value="UniProtKB-KW"/>
</dbReference>
<comment type="catalytic activity">
    <reaction evidence="9">
        <text>2 L-dopa + O2 = 2 L-dopaquinone + 2 H2O</text>
        <dbReference type="Rhea" id="RHEA:34287"/>
        <dbReference type="ChEBI" id="CHEBI:15377"/>
        <dbReference type="ChEBI" id="CHEBI:15379"/>
        <dbReference type="ChEBI" id="CHEBI:57504"/>
        <dbReference type="ChEBI" id="CHEBI:57924"/>
        <dbReference type="EC" id="1.14.18.1"/>
    </reaction>
</comment>
<gene>
    <name evidence="15" type="ORF">DOTSEDRAFT_73923</name>
</gene>
<feature type="domain" description="Tyrosinase copper-binding" evidence="14">
    <location>
        <begin position="304"/>
        <end position="315"/>
    </location>
</feature>
<dbReference type="Pfam" id="PF00264">
    <property type="entry name" value="Tyrosinase"/>
    <property type="match status" value="1"/>
</dbReference>
<dbReference type="AlphaFoldDB" id="N1PJH7"/>
<evidence type="ECO:0000256" key="12">
    <source>
        <dbReference type="SAM" id="SignalP"/>
    </source>
</evidence>
<evidence type="ECO:0000256" key="11">
    <source>
        <dbReference type="SAM" id="MobiDB-lite"/>
    </source>
</evidence>
<accession>N1PJH7</accession>
<reference evidence="15 16" key="2">
    <citation type="journal article" date="2012" name="PLoS Pathog.">
        <title>Diverse lifestyles and strategies of plant pathogenesis encoded in the genomes of eighteen Dothideomycetes fungi.</title>
        <authorList>
            <person name="Ohm R.A."/>
            <person name="Feau N."/>
            <person name="Henrissat B."/>
            <person name="Schoch C.L."/>
            <person name="Horwitz B.A."/>
            <person name="Barry K.W."/>
            <person name="Condon B.J."/>
            <person name="Copeland A.C."/>
            <person name="Dhillon B."/>
            <person name="Glaser F."/>
            <person name="Hesse C.N."/>
            <person name="Kosti I."/>
            <person name="LaButti K."/>
            <person name="Lindquist E.A."/>
            <person name="Lucas S."/>
            <person name="Salamov A.A."/>
            <person name="Bradshaw R.E."/>
            <person name="Ciuffetti L."/>
            <person name="Hamelin R.C."/>
            <person name="Kema G.H.J."/>
            <person name="Lawrence C."/>
            <person name="Scott J.A."/>
            <person name="Spatafora J.W."/>
            <person name="Turgeon B.G."/>
            <person name="de Wit P.J.G.M."/>
            <person name="Zhong S."/>
            <person name="Goodwin S.B."/>
            <person name="Grigoriev I.V."/>
        </authorList>
    </citation>
    <scope>NUCLEOTIDE SEQUENCE [LARGE SCALE GENOMIC DNA]</scope>
    <source>
        <strain evidence="16">NZE10 / CBS 128990</strain>
    </source>
</reference>
<dbReference type="Pfam" id="PF18132">
    <property type="entry name" value="Tyrosinase_C"/>
    <property type="match status" value="1"/>
</dbReference>
<dbReference type="GO" id="GO:0042438">
    <property type="term" value="P:melanin biosynthetic process"/>
    <property type="evidence" value="ECO:0007669"/>
    <property type="project" value="UniProtKB-KW"/>
</dbReference>
<evidence type="ECO:0000256" key="3">
    <source>
        <dbReference type="ARBA" id="ARBA00011906"/>
    </source>
</evidence>
<evidence type="ECO:0000256" key="9">
    <source>
        <dbReference type="ARBA" id="ARBA00048233"/>
    </source>
</evidence>
<dbReference type="PANTHER" id="PTHR11474">
    <property type="entry name" value="TYROSINASE FAMILY MEMBER"/>
    <property type="match status" value="1"/>
</dbReference>
<organism evidence="15 16">
    <name type="scientific">Dothistroma septosporum (strain NZE10 / CBS 128990)</name>
    <name type="common">Red band needle blight fungus</name>
    <name type="synonym">Mycosphaerella pini</name>
    <dbReference type="NCBI Taxonomy" id="675120"/>
    <lineage>
        <taxon>Eukaryota</taxon>
        <taxon>Fungi</taxon>
        <taxon>Dikarya</taxon>
        <taxon>Ascomycota</taxon>
        <taxon>Pezizomycotina</taxon>
        <taxon>Dothideomycetes</taxon>
        <taxon>Dothideomycetidae</taxon>
        <taxon>Mycosphaerellales</taxon>
        <taxon>Mycosphaerellaceae</taxon>
        <taxon>Dothistroma</taxon>
    </lineage>
</organism>
<dbReference type="Proteomes" id="UP000016933">
    <property type="component" value="Unassembled WGS sequence"/>
</dbReference>
<evidence type="ECO:0000313" key="15">
    <source>
        <dbReference type="EMBL" id="EME41685.1"/>
    </source>
</evidence>
<dbReference type="Gene3D" id="1.10.1280.10">
    <property type="entry name" value="Di-copper center containing domain from catechol oxidase"/>
    <property type="match status" value="1"/>
</dbReference>
<evidence type="ECO:0000256" key="2">
    <source>
        <dbReference type="ARBA" id="ARBA00009928"/>
    </source>
</evidence>
<dbReference type="InterPro" id="IPR041640">
    <property type="entry name" value="Tyrosinase_C"/>
</dbReference>
<feature type="chain" id="PRO_5004109832" description="tyrosinase" evidence="12">
    <location>
        <begin position="19"/>
        <end position="773"/>
    </location>
</feature>
<feature type="domain" description="Tyrosinase copper-binding" evidence="13">
    <location>
        <begin position="100"/>
        <end position="117"/>
    </location>
</feature>
<feature type="compositionally biased region" description="Low complexity" evidence="11">
    <location>
        <begin position="416"/>
        <end position="461"/>
    </location>
</feature>
<evidence type="ECO:0000256" key="10">
    <source>
        <dbReference type="ARBA" id="ARBA00048881"/>
    </source>
</evidence>
<dbReference type="HOGENOM" id="CLU_013691_3_0_1"/>
<comment type="cofactor">
    <cofactor evidence="1">
        <name>Cu(2+)</name>
        <dbReference type="ChEBI" id="CHEBI:29036"/>
    </cofactor>
</comment>
<feature type="signal peptide" evidence="12">
    <location>
        <begin position="1"/>
        <end position="18"/>
    </location>
</feature>
<keyword evidence="16" id="KW-1185">Reference proteome</keyword>
<keyword evidence="8" id="KW-0470">Melanin biosynthesis</keyword>
<feature type="region of interest" description="Disordered" evidence="11">
    <location>
        <begin position="414"/>
        <end position="461"/>
    </location>
</feature>
<keyword evidence="5" id="KW-0560">Oxidoreductase</keyword>
<dbReference type="InterPro" id="IPR050316">
    <property type="entry name" value="Tyrosinase/Hemocyanin"/>
</dbReference>
<dbReference type="eggNOG" id="ENOG502RF2C">
    <property type="taxonomic scope" value="Eukaryota"/>
</dbReference>
<dbReference type="PANTHER" id="PTHR11474:SF76">
    <property type="entry name" value="SHKT DOMAIN-CONTAINING PROTEIN"/>
    <property type="match status" value="1"/>
</dbReference>
<evidence type="ECO:0000256" key="8">
    <source>
        <dbReference type="ARBA" id="ARBA00023101"/>
    </source>
</evidence>
<evidence type="ECO:0000256" key="7">
    <source>
        <dbReference type="ARBA" id="ARBA00023033"/>
    </source>
</evidence>
<dbReference type="EC" id="1.14.18.1" evidence="3"/>
<keyword evidence="12" id="KW-0732">Signal</keyword>
<dbReference type="InterPro" id="IPR008922">
    <property type="entry name" value="Di-copper_centre_dom_sf"/>
</dbReference>
<dbReference type="OrthoDB" id="6132182at2759"/>
<keyword evidence="7" id="KW-0503">Monooxygenase</keyword>
<evidence type="ECO:0000256" key="5">
    <source>
        <dbReference type="ARBA" id="ARBA00023002"/>
    </source>
</evidence>
<evidence type="ECO:0000256" key="1">
    <source>
        <dbReference type="ARBA" id="ARBA00001973"/>
    </source>
</evidence>
<name>N1PJH7_DOTSN</name>
<dbReference type="PROSITE" id="PS00497">
    <property type="entry name" value="TYROSINASE_1"/>
    <property type="match status" value="1"/>
</dbReference>
<evidence type="ECO:0000256" key="4">
    <source>
        <dbReference type="ARBA" id="ARBA00022723"/>
    </source>
</evidence>
<proteinExistence type="inferred from homology"/>
<feature type="region of interest" description="Disordered" evidence="11">
    <location>
        <begin position="677"/>
        <end position="745"/>
    </location>
</feature>
<reference evidence="16" key="1">
    <citation type="journal article" date="2012" name="PLoS Genet.">
        <title>The genomes of the fungal plant pathogens Cladosporium fulvum and Dothistroma septosporum reveal adaptation to different hosts and lifestyles but also signatures of common ancestry.</title>
        <authorList>
            <person name="de Wit P.J.G.M."/>
            <person name="van der Burgt A."/>
            <person name="Oekmen B."/>
            <person name="Stergiopoulos I."/>
            <person name="Abd-Elsalam K.A."/>
            <person name="Aerts A.L."/>
            <person name="Bahkali A.H."/>
            <person name="Beenen H.G."/>
            <person name="Chettri P."/>
            <person name="Cox M.P."/>
            <person name="Datema E."/>
            <person name="de Vries R.P."/>
            <person name="Dhillon B."/>
            <person name="Ganley A.R."/>
            <person name="Griffiths S.A."/>
            <person name="Guo Y."/>
            <person name="Hamelin R.C."/>
            <person name="Henrissat B."/>
            <person name="Kabir M.S."/>
            <person name="Jashni M.K."/>
            <person name="Kema G."/>
            <person name="Klaubauf S."/>
            <person name="Lapidus A."/>
            <person name="Levasseur A."/>
            <person name="Lindquist E."/>
            <person name="Mehrabi R."/>
            <person name="Ohm R.A."/>
            <person name="Owen T.J."/>
            <person name="Salamov A."/>
            <person name="Schwelm A."/>
            <person name="Schijlen E."/>
            <person name="Sun H."/>
            <person name="van den Burg H.A."/>
            <person name="van Ham R.C.H.J."/>
            <person name="Zhang S."/>
            <person name="Goodwin S.B."/>
            <person name="Grigoriev I.V."/>
            <person name="Collemare J."/>
            <person name="Bradshaw R.E."/>
        </authorList>
    </citation>
    <scope>NUCLEOTIDE SEQUENCE [LARGE SCALE GENOMIC DNA]</scope>
    <source>
        <strain evidence="16">NZE10 / CBS 128990</strain>
    </source>
</reference>
<sequence>MKAQTIATAFGLFISALAQSVAINGVSGETQPRLEVRQLATTQPEQWDLFVLAMQQWQGVDNNETTSYYQVAGIHGVPRVSWDGVEPCNGCQSSDGYCTHDSVLFPAWHRTYVALFEQQLVAIAQSIASSYPASSRSKYQAAASALRMPYWDWAAKACSGSVLPTSISGTQITVTGPNGQQTLDNPLYSYTFEDPSNLVYSPFTTWDRTLRYPNSDDSSATSQEQSAINAFENIQPSLQDQVYQMFSTCDDYLAFSNDASSSAEASCAISLEAVHNTVHGTLGGPASGSVSAGHMTYLPLAGFDPVFWLHHVNVDRLFALWQTLHPDSYGATQTAPHTTWAIEQGSTQGVDSPLEPFHKDTAGDFWTTSDVRDWSSTFHYTYPEFVSTDGSQSAISGIVNSLYGPNANMCAGQVPAGSDNSSSTTTSAKSKTSASQSGSSSKSSATASAISSSSRSGSDASTAISASFPSVTGIVGGIFKNATNSVSGVVGAIGAGLKPYVPVTLSPKFVAPTNGSAYQYVANCESQRYGLNGSYYIMLFNGQPASEDVSSWFTDSNLIGLLSFIAGGDMVNTLLATGAVPLTRTLQKLVTSGAIADMSEDSCVPWLKEHLVWKIIGPNGEAVEPTDVPGFKVSVYSSTSTNAGSYSLPQWSSFLPHYQVTENKSGGASAASPLTYNSGSSTGSGSGSGSSSGSASNGGSSESAPSYSSGSGSSSSGVSAAASPTIGSGSTGSAASSAEGAQNTYVGDDDVTTITIWTTETATVCPCATAAAF</sequence>
<evidence type="ECO:0000256" key="6">
    <source>
        <dbReference type="ARBA" id="ARBA00023008"/>
    </source>
</evidence>
<comment type="catalytic activity">
    <reaction evidence="10">
        <text>L-tyrosine + O2 = L-dopaquinone + H2O</text>
        <dbReference type="Rhea" id="RHEA:18117"/>
        <dbReference type="ChEBI" id="CHEBI:15377"/>
        <dbReference type="ChEBI" id="CHEBI:15379"/>
        <dbReference type="ChEBI" id="CHEBI:57924"/>
        <dbReference type="ChEBI" id="CHEBI:58315"/>
        <dbReference type="EC" id="1.14.18.1"/>
    </reaction>
</comment>
<dbReference type="STRING" id="675120.N1PJH7"/>
<dbReference type="OMA" id="VQGTGVH"/>
<feature type="compositionally biased region" description="Low complexity" evidence="11">
    <location>
        <begin position="691"/>
        <end position="745"/>
    </location>
</feature>
<protein>
    <recommendedName>
        <fullName evidence="3">tyrosinase</fullName>
        <ecNumber evidence="3">1.14.18.1</ecNumber>
    </recommendedName>
</protein>
<keyword evidence="4" id="KW-0479">Metal-binding</keyword>
<evidence type="ECO:0000259" key="14">
    <source>
        <dbReference type="PROSITE" id="PS00498"/>
    </source>
</evidence>
<dbReference type="EMBL" id="KB446542">
    <property type="protein sequence ID" value="EME41685.1"/>
    <property type="molecule type" value="Genomic_DNA"/>
</dbReference>
<dbReference type="InterPro" id="IPR002227">
    <property type="entry name" value="Tyrosinase_Cu-bd"/>
</dbReference>
<dbReference type="PROSITE" id="PS00498">
    <property type="entry name" value="TYROSINASE_2"/>
    <property type="match status" value="1"/>
</dbReference>
<dbReference type="SUPFAM" id="SSF48056">
    <property type="entry name" value="Di-copper centre-containing domain"/>
    <property type="match status" value="1"/>
</dbReference>
<evidence type="ECO:0000313" key="16">
    <source>
        <dbReference type="Proteomes" id="UP000016933"/>
    </source>
</evidence>
<dbReference type="PRINTS" id="PR00092">
    <property type="entry name" value="TYROSINASE"/>
</dbReference>
<keyword evidence="6" id="KW-0186">Copper</keyword>